<comment type="subcellular location">
    <subcellularLocation>
        <location evidence="1">Membrane</location>
        <topology evidence="1">Multi-pass membrane protein</topology>
    </subcellularLocation>
</comment>
<dbReference type="PANTHER" id="PTHR11048">
    <property type="entry name" value="PRENYLTRANSFERASES"/>
    <property type="match status" value="1"/>
</dbReference>
<dbReference type="EMBL" id="NXLW01000003">
    <property type="protein sequence ID" value="RDU73121.1"/>
    <property type="molecule type" value="Genomic_DNA"/>
</dbReference>
<name>A0A3D8J8D7_9HELI</name>
<dbReference type="CDD" id="cd13963">
    <property type="entry name" value="PT_UbiA_2"/>
    <property type="match status" value="1"/>
</dbReference>
<organism evidence="7 8">
    <name type="scientific">Helicobacter aurati</name>
    <dbReference type="NCBI Taxonomy" id="137778"/>
    <lineage>
        <taxon>Bacteria</taxon>
        <taxon>Pseudomonadati</taxon>
        <taxon>Campylobacterota</taxon>
        <taxon>Epsilonproteobacteria</taxon>
        <taxon>Campylobacterales</taxon>
        <taxon>Helicobacteraceae</taxon>
        <taxon>Helicobacter</taxon>
    </lineage>
</organism>
<evidence type="ECO:0000256" key="2">
    <source>
        <dbReference type="ARBA" id="ARBA00022475"/>
    </source>
</evidence>
<dbReference type="GO" id="GO:0005886">
    <property type="term" value="C:plasma membrane"/>
    <property type="evidence" value="ECO:0007669"/>
    <property type="project" value="TreeGrafter"/>
</dbReference>
<dbReference type="RefSeq" id="WP_115582537.1">
    <property type="nucleotide sequence ID" value="NZ_NXLW01000003.1"/>
</dbReference>
<feature type="transmembrane region" description="Helical" evidence="6">
    <location>
        <begin position="35"/>
        <end position="55"/>
    </location>
</feature>
<dbReference type="GO" id="GO:0009247">
    <property type="term" value="P:glycolipid biosynthetic process"/>
    <property type="evidence" value="ECO:0007669"/>
    <property type="project" value="TreeGrafter"/>
</dbReference>
<feature type="transmembrane region" description="Helical" evidence="6">
    <location>
        <begin position="235"/>
        <end position="258"/>
    </location>
</feature>
<protein>
    <submittedName>
        <fullName evidence="7">Prenyltransferase</fullName>
    </submittedName>
</protein>
<feature type="transmembrane region" description="Helical" evidence="6">
    <location>
        <begin position="129"/>
        <end position="158"/>
    </location>
</feature>
<sequence length="325" mass="36967">MRNYLYLMRAYQWIKNLFIFAPAFFAFQILNPDIFFSLCGVFLGFSLVCSSIYVVNDIFDRERDRLHHTKASRPLASGAISPQAAAYFAALLLLLGLFMICSIVLYGGGGATPFLTNTNRSFDSSFLSFYWLQSFISSNFILPNAIFIFLPICVYVFLNIAYTLKLKHIAIVDICVIATGFVLRLFIGSFAAQVALSHWIIVITFCLSLFLALAKRRGEWQVSHTMRPCLQDYNLPFFDCALGVLAAIILIAYILYSIDSSVTIRMQTSSLYLTSIFVLLGILRYLQLTFVMNKTEDPSKVVLKDRFLQIVISLWIISFFVLLYL</sequence>
<dbReference type="GO" id="GO:0016765">
    <property type="term" value="F:transferase activity, transferring alkyl or aryl (other than methyl) groups"/>
    <property type="evidence" value="ECO:0007669"/>
    <property type="project" value="InterPro"/>
</dbReference>
<evidence type="ECO:0000256" key="3">
    <source>
        <dbReference type="ARBA" id="ARBA00022692"/>
    </source>
</evidence>
<evidence type="ECO:0000256" key="6">
    <source>
        <dbReference type="SAM" id="Phobius"/>
    </source>
</evidence>
<evidence type="ECO:0000256" key="1">
    <source>
        <dbReference type="ARBA" id="ARBA00004141"/>
    </source>
</evidence>
<feature type="transmembrane region" description="Helical" evidence="6">
    <location>
        <begin position="307"/>
        <end position="324"/>
    </location>
</feature>
<accession>A0A3D8J8D7</accession>
<keyword evidence="2" id="KW-1003">Cell membrane</keyword>
<comment type="caution">
    <text evidence="7">The sequence shown here is derived from an EMBL/GenBank/DDBJ whole genome shotgun (WGS) entry which is preliminary data.</text>
</comment>
<keyword evidence="7" id="KW-0808">Transferase</keyword>
<dbReference type="InterPro" id="IPR000537">
    <property type="entry name" value="UbiA_prenyltransferase"/>
</dbReference>
<dbReference type="Pfam" id="PF01040">
    <property type="entry name" value="UbiA"/>
    <property type="match status" value="1"/>
</dbReference>
<evidence type="ECO:0000256" key="5">
    <source>
        <dbReference type="ARBA" id="ARBA00023136"/>
    </source>
</evidence>
<gene>
    <name evidence="7" type="ORF">CQA66_02545</name>
</gene>
<keyword evidence="4 6" id="KW-1133">Transmembrane helix</keyword>
<evidence type="ECO:0000313" key="8">
    <source>
        <dbReference type="Proteomes" id="UP000256424"/>
    </source>
</evidence>
<feature type="transmembrane region" description="Helical" evidence="6">
    <location>
        <begin position="85"/>
        <end position="109"/>
    </location>
</feature>
<keyword evidence="8" id="KW-1185">Reference proteome</keyword>
<dbReference type="Gene3D" id="1.10.357.140">
    <property type="entry name" value="UbiA prenyltransferase"/>
    <property type="match status" value="1"/>
</dbReference>
<dbReference type="InterPro" id="IPR044878">
    <property type="entry name" value="UbiA_sf"/>
</dbReference>
<evidence type="ECO:0000256" key="4">
    <source>
        <dbReference type="ARBA" id="ARBA00022989"/>
    </source>
</evidence>
<dbReference type="Proteomes" id="UP000256424">
    <property type="component" value="Unassembled WGS sequence"/>
</dbReference>
<keyword evidence="5 6" id="KW-0472">Membrane</keyword>
<proteinExistence type="predicted"/>
<reference evidence="7 8" key="1">
    <citation type="submission" date="2018-04" db="EMBL/GenBank/DDBJ databases">
        <title>Novel Campyloabacter and Helicobacter Species and Strains.</title>
        <authorList>
            <person name="Mannion A.J."/>
            <person name="Shen Z."/>
            <person name="Fox J.G."/>
        </authorList>
    </citation>
    <scope>NUCLEOTIDE SEQUENCE [LARGE SCALE GENOMIC DNA]</scope>
    <source>
        <strain evidence="7 8">MIT 97-5075</strain>
    </source>
</reference>
<feature type="transmembrane region" description="Helical" evidence="6">
    <location>
        <begin position="196"/>
        <end position="214"/>
    </location>
</feature>
<feature type="transmembrane region" description="Helical" evidence="6">
    <location>
        <begin position="170"/>
        <end position="190"/>
    </location>
</feature>
<dbReference type="InterPro" id="IPR039653">
    <property type="entry name" value="Prenyltransferase"/>
</dbReference>
<dbReference type="AlphaFoldDB" id="A0A3D8J8D7"/>
<dbReference type="PANTHER" id="PTHR11048:SF5">
    <property type="entry name" value="DECAPRENYL-PHOSPHATE PHOSPHORIBOSYLTRANSFERASE"/>
    <property type="match status" value="1"/>
</dbReference>
<feature type="transmembrane region" description="Helical" evidence="6">
    <location>
        <begin position="270"/>
        <end position="286"/>
    </location>
</feature>
<feature type="transmembrane region" description="Helical" evidence="6">
    <location>
        <begin position="12"/>
        <end position="29"/>
    </location>
</feature>
<keyword evidence="3 6" id="KW-0812">Transmembrane</keyword>
<evidence type="ECO:0000313" key="7">
    <source>
        <dbReference type="EMBL" id="RDU73121.1"/>
    </source>
</evidence>